<feature type="domain" description="MATH" evidence="2">
    <location>
        <begin position="4"/>
        <end position="127"/>
    </location>
</feature>
<gene>
    <name evidence="3" type="ORF">MERR_LOCUS16846</name>
</gene>
<evidence type="ECO:0000313" key="4">
    <source>
        <dbReference type="Proteomes" id="UP000467841"/>
    </source>
</evidence>
<dbReference type="InterPro" id="IPR050804">
    <property type="entry name" value="MCC"/>
</dbReference>
<dbReference type="Gene3D" id="2.60.210.10">
    <property type="entry name" value="Apoptosis, Tumor Necrosis Factor Receptor Associated Protein 2, Chain A"/>
    <property type="match status" value="1"/>
</dbReference>
<evidence type="ECO:0000259" key="2">
    <source>
        <dbReference type="PROSITE" id="PS50144"/>
    </source>
</evidence>
<dbReference type="EMBL" id="CACVBM020001085">
    <property type="protein sequence ID" value="CAA7029611.1"/>
    <property type="molecule type" value="Genomic_DNA"/>
</dbReference>
<dbReference type="SUPFAM" id="SSF49599">
    <property type="entry name" value="TRAF domain-like"/>
    <property type="match status" value="1"/>
</dbReference>
<organism evidence="3 4">
    <name type="scientific">Microthlaspi erraticum</name>
    <dbReference type="NCBI Taxonomy" id="1685480"/>
    <lineage>
        <taxon>Eukaryota</taxon>
        <taxon>Viridiplantae</taxon>
        <taxon>Streptophyta</taxon>
        <taxon>Embryophyta</taxon>
        <taxon>Tracheophyta</taxon>
        <taxon>Spermatophyta</taxon>
        <taxon>Magnoliopsida</taxon>
        <taxon>eudicotyledons</taxon>
        <taxon>Gunneridae</taxon>
        <taxon>Pentapetalae</taxon>
        <taxon>rosids</taxon>
        <taxon>malvids</taxon>
        <taxon>Brassicales</taxon>
        <taxon>Brassicaceae</taxon>
        <taxon>Coluteocarpeae</taxon>
        <taxon>Microthlaspi</taxon>
    </lineage>
</organism>
<keyword evidence="4" id="KW-1185">Reference proteome</keyword>
<comment type="caution">
    <text evidence="3">The sequence shown here is derived from an EMBL/GenBank/DDBJ whole genome shotgun (WGS) entry which is preliminary data.</text>
</comment>
<accession>A0A6D2INX6</accession>
<dbReference type="InterPro" id="IPR002083">
    <property type="entry name" value="MATH/TRAF_dom"/>
</dbReference>
<reference evidence="3" key="1">
    <citation type="submission" date="2020-01" db="EMBL/GenBank/DDBJ databases">
        <authorList>
            <person name="Mishra B."/>
        </authorList>
    </citation>
    <scope>NUCLEOTIDE SEQUENCE [LARGE SCALE GENOMIC DNA]</scope>
</reference>
<proteinExistence type="predicted"/>
<dbReference type="AlphaFoldDB" id="A0A6D2INX6"/>
<dbReference type="OrthoDB" id="1069963at2759"/>
<sequence length="213" mass="24358">MEDQTSFTFEIDNFSDKEAVIFSPKFSSGGCEWYFRVHPKGDIVDDHLSLFLCVENPESLRLGWKRRASYSLALLNQSGKELYRKDESCQLFCAQFTSWGKAKTLPLKKLQEEGFLEKNKLIVRVEVKVIEVVDQGDATANETFDYNGFRVLYSQVISVSNLFTKHPDIAANLSFKNQLLKTSCMNILLGLIQTLEKTPHSISETELVMLIWV</sequence>
<dbReference type="Pfam" id="PF22486">
    <property type="entry name" value="MATH_2"/>
    <property type="match status" value="1"/>
</dbReference>
<dbReference type="CDD" id="cd00121">
    <property type="entry name" value="MATH"/>
    <property type="match status" value="1"/>
</dbReference>
<dbReference type="Proteomes" id="UP000467841">
    <property type="component" value="Unassembled WGS sequence"/>
</dbReference>
<evidence type="ECO:0000256" key="1">
    <source>
        <dbReference type="ARBA" id="ARBA00023054"/>
    </source>
</evidence>
<dbReference type="PANTHER" id="PTHR46236:SF30">
    <property type="entry name" value="MATH DOMAIN-CONTAINING PROTEIN"/>
    <property type="match status" value="1"/>
</dbReference>
<dbReference type="PANTHER" id="PTHR46236">
    <property type="entry name" value="TRAF-LIKE SUPERFAMILY PROTEIN"/>
    <property type="match status" value="1"/>
</dbReference>
<dbReference type="PROSITE" id="PS50144">
    <property type="entry name" value="MATH"/>
    <property type="match status" value="1"/>
</dbReference>
<keyword evidence="1" id="KW-0175">Coiled coil</keyword>
<dbReference type="InterPro" id="IPR008974">
    <property type="entry name" value="TRAF-like"/>
</dbReference>
<protein>
    <recommendedName>
        <fullName evidence="2">MATH domain-containing protein</fullName>
    </recommendedName>
</protein>
<dbReference type="SMART" id="SM00061">
    <property type="entry name" value="MATH"/>
    <property type="match status" value="1"/>
</dbReference>
<name>A0A6D2INX6_9BRAS</name>
<evidence type="ECO:0000313" key="3">
    <source>
        <dbReference type="EMBL" id="CAA7029611.1"/>
    </source>
</evidence>